<evidence type="ECO:0000256" key="3">
    <source>
        <dbReference type="ARBA" id="ARBA00022448"/>
    </source>
</evidence>
<keyword evidence="7 13" id="KW-0851">Voltage-gated channel</keyword>
<keyword evidence="17" id="KW-1185">Reference proteome</keyword>
<keyword evidence="5 13" id="KW-0812">Transmembrane</keyword>
<feature type="domain" description="Cyclic nucleotide-binding" evidence="14">
    <location>
        <begin position="437"/>
        <end position="556"/>
    </location>
</feature>
<evidence type="ECO:0000256" key="8">
    <source>
        <dbReference type="ARBA" id="ARBA00022958"/>
    </source>
</evidence>
<dbReference type="Pfam" id="PF00027">
    <property type="entry name" value="cNMP_binding"/>
    <property type="match status" value="1"/>
</dbReference>
<dbReference type="SUPFAM" id="SSF81324">
    <property type="entry name" value="Voltage-gated potassium channels"/>
    <property type="match status" value="1"/>
</dbReference>
<protein>
    <recommendedName>
        <fullName evidence="13">Potassium channel</fullName>
    </recommendedName>
</protein>
<evidence type="ECO:0000256" key="7">
    <source>
        <dbReference type="ARBA" id="ARBA00022882"/>
    </source>
</evidence>
<evidence type="ECO:0000256" key="11">
    <source>
        <dbReference type="ARBA" id="ARBA00023136"/>
    </source>
</evidence>
<dbReference type="Gene3D" id="1.10.287.70">
    <property type="match status" value="1"/>
</dbReference>
<feature type="domain" description="KHA" evidence="15">
    <location>
        <begin position="620"/>
        <end position="690"/>
    </location>
</feature>
<comment type="domain">
    <text evidence="13">The KHA domain (rich in hydrophobic and acidic residues) present in the C-terminal part is likely to be important for tetramerization.</text>
</comment>
<dbReference type="FunFam" id="1.10.287.70:FF:000123">
    <property type="entry name" value="Potassium channel KAT3"/>
    <property type="match status" value="1"/>
</dbReference>
<evidence type="ECO:0000256" key="4">
    <source>
        <dbReference type="ARBA" id="ARBA00022538"/>
    </source>
</evidence>
<keyword evidence="3 13" id="KW-0813">Transport</keyword>
<dbReference type="PROSITE" id="PS51490">
    <property type="entry name" value="KHA"/>
    <property type="match status" value="1"/>
</dbReference>
<feature type="transmembrane region" description="Helical" evidence="13">
    <location>
        <begin position="195"/>
        <end position="214"/>
    </location>
</feature>
<keyword evidence="6 13" id="KW-0631">Potassium channel</keyword>
<evidence type="ECO:0000313" key="16">
    <source>
        <dbReference type="EMBL" id="KAG6736974.1"/>
    </source>
</evidence>
<comment type="caution">
    <text evidence="16">The sequence shown here is derived from an EMBL/GenBank/DDBJ whole genome shotgun (WGS) entry which is preliminary data.</text>
</comment>
<dbReference type="FunFam" id="2.60.120.10:FF:000074">
    <property type="entry name" value="Potassium channel KAT2"/>
    <property type="match status" value="1"/>
</dbReference>
<evidence type="ECO:0000256" key="9">
    <source>
        <dbReference type="ARBA" id="ARBA00022989"/>
    </source>
</evidence>
<gene>
    <name evidence="16" type="ORF">POTOM_060079</name>
</gene>
<dbReference type="PRINTS" id="PR01463">
    <property type="entry name" value="EAGCHANLFMLY"/>
</dbReference>
<dbReference type="SUPFAM" id="SSF51206">
    <property type="entry name" value="cAMP-binding domain-like"/>
    <property type="match status" value="1"/>
</dbReference>
<evidence type="ECO:0000256" key="6">
    <source>
        <dbReference type="ARBA" id="ARBA00022826"/>
    </source>
</evidence>
<feature type="transmembrane region" description="Helical" evidence="13">
    <location>
        <begin position="117"/>
        <end position="134"/>
    </location>
</feature>
<name>A0A8X8C285_POPTO</name>
<dbReference type="Proteomes" id="UP000886885">
    <property type="component" value="Unassembled WGS sequence"/>
</dbReference>
<dbReference type="SMART" id="SM00100">
    <property type="entry name" value="cNMP"/>
    <property type="match status" value="1"/>
</dbReference>
<reference evidence="16" key="1">
    <citation type="journal article" date="2020" name="bioRxiv">
        <title>Hybrid origin of Populus tomentosa Carr. identified through genome sequencing and phylogenomic analysis.</title>
        <authorList>
            <person name="An X."/>
            <person name="Gao K."/>
            <person name="Chen Z."/>
            <person name="Li J."/>
            <person name="Yang X."/>
            <person name="Yang X."/>
            <person name="Zhou J."/>
            <person name="Guo T."/>
            <person name="Zhao T."/>
            <person name="Huang S."/>
            <person name="Miao D."/>
            <person name="Khan W.U."/>
            <person name="Rao P."/>
            <person name="Ye M."/>
            <person name="Lei B."/>
            <person name="Liao W."/>
            <person name="Wang J."/>
            <person name="Ji L."/>
            <person name="Li Y."/>
            <person name="Guo B."/>
            <person name="Mustafa N.S."/>
            <person name="Li S."/>
            <person name="Yun Q."/>
            <person name="Keller S.R."/>
            <person name="Mao J."/>
            <person name="Zhang R."/>
            <person name="Strauss S.H."/>
        </authorList>
    </citation>
    <scope>NUCLEOTIDE SEQUENCE</scope>
    <source>
        <strain evidence="16">GM15</strain>
        <tissue evidence="16">Leaf</tissue>
    </source>
</reference>
<proteinExistence type="inferred from homology"/>
<keyword evidence="10 13" id="KW-0406">Ion transport</keyword>
<evidence type="ECO:0000256" key="1">
    <source>
        <dbReference type="ARBA" id="ARBA00004141"/>
    </source>
</evidence>
<dbReference type="PROSITE" id="PS50042">
    <property type="entry name" value="CNMP_BINDING_3"/>
    <property type="match status" value="1"/>
</dbReference>
<accession>A0A8X8C285</accession>
<dbReference type="Pfam" id="PF11834">
    <property type="entry name" value="KHA"/>
    <property type="match status" value="1"/>
</dbReference>
<feature type="transmembrane region" description="Helical" evidence="13">
    <location>
        <begin position="335"/>
        <end position="360"/>
    </location>
</feature>
<dbReference type="GO" id="GO:0005249">
    <property type="term" value="F:voltage-gated potassium channel activity"/>
    <property type="evidence" value="ECO:0007669"/>
    <property type="project" value="UniProtKB-UniRule"/>
</dbReference>
<comment type="subunit">
    <text evidence="13">The potassium channel is composed of a homo- or heterotetrameric complex of pore-forming subunits.</text>
</comment>
<dbReference type="Gene3D" id="1.10.287.630">
    <property type="entry name" value="Helix hairpin bin"/>
    <property type="match status" value="1"/>
</dbReference>
<dbReference type="InterPro" id="IPR000595">
    <property type="entry name" value="cNMP-bd_dom"/>
</dbReference>
<dbReference type="InterPro" id="IPR045319">
    <property type="entry name" value="KAT/AKT"/>
</dbReference>
<dbReference type="InterPro" id="IPR005821">
    <property type="entry name" value="Ion_trans_dom"/>
</dbReference>
<evidence type="ECO:0000313" key="17">
    <source>
        <dbReference type="Proteomes" id="UP000886885"/>
    </source>
</evidence>
<dbReference type="CDD" id="cd00038">
    <property type="entry name" value="CAP_ED"/>
    <property type="match status" value="1"/>
</dbReference>
<dbReference type="InterPro" id="IPR014710">
    <property type="entry name" value="RmlC-like_jellyroll"/>
</dbReference>
<dbReference type="InterPro" id="IPR003938">
    <property type="entry name" value="K_chnl_volt-dep_EAG/ELK/ERG"/>
</dbReference>
<evidence type="ECO:0000259" key="15">
    <source>
        <dbReference type="PROSITE" id="PS51490"/>
    </source>
</evidence>
<evidence type="ECO:0000256" key="2">
    <source>
        <dbReference type="ARBA" id="ARBA00007929"/>
    </source>
</evidence>
<keyword evidence="4 13" id="KW-0633">Potassium transport</keyword>
<dbReference type="Gene3D" id="2.60.120.10">
    <property type="entry name" value="Jelly Rolls"/>
    <property type="match status" value="1"/>
</dbReference>
<dbReference type="PANTHER" id="PTHR45743:SF27">
    <property type="entry name" value="POTASSIUM CHANNEL KAT3"/>
    <property type="match status" value="1"/>
</dbReference>
<keyword evidence="11 13" id="KW-0472">Membrane</keyword>
<comment type="subcellular location">
    <subcellularLocation>
        <location evidence="1 13">Membrane</location>
        <topology evidence="1 13">Multi-pass membrane protein</topology>
    </subcellularLocation>
</comment>
<comment type="domain">
    <text evidence="13">The segment S4 is probably the voltage-sensor and is characterized by a series of positively charged amino acids. The pore-forming region H5 is enclosed by the transmembrane segments S5 and S6 in the Shaker-type (1P/6TM) and contains the GYGD signature motif which seems to be involved in potassium selectivity.</text>
</comment>
<evidence type="ECO:0000256" key="5">
    <source>
        <dbReference type="ARBA" id="ARBA00022692"/>
    </source>
</evidence>
<dbReference type="InterPro" id="IPR018490">
    <property type="entry name" value="cNMP-bd_dom_sf"/>
</dbReference>
<sequence>MFGVIRKRKKFSELAHGCLIKRESIANTALKSFPVIFNDAFVVMSPPSKISAGVRLIMAGSETRSPLPLLFRRRSSGDITKNLASVSSSLLPAFGTVVDDSYLNLKKYVIAPYDRRYRWWQTFLVVLVVYSAWASPFELAFKKAATGGLLPVDLVVDAFFAADIVLTFFVAYLDTSTYLLVDDHKKIAARYITRLLFPMDVASTLPFQIIYRIVTGEMHEGETFGFLNLLRLWRLRRVTELYKRLEKDTRFSYFYTRLIKLISVTLFAVHSAGCFYYWLAAHHKKADNTWIGVQVADFKHRSIWLGYTYSIYWSIVTLTTVGYGDLHAVNTGEKIFNMFYMLFNIGLTAYIIGNMTNLIVHAAVRTFAMRNAINNILRYASKNRLPEGLRKQMLAHMQLKFKTAELQQEEVLEDLPKAIRSSIALHLFHGVVAGTYLFKGVSEDLLTQLVTEMKAEYFPPKVEIILQNEIPTEFYILVSGTLDVLVYKNGTEQVLSKIGPSDVAGEIGVVFNIPQPFTMRTKRLSQVIRLSHHHLKQMVQPHSEDGKTIISNFTQYMKDLKQEMQQEIPSLKELLGDTTVEQATANEELSSSDAVNYQRETNLEGIPEDSTPLASKYPTRVIIHGHHPNESTTGATNGKLIHLPDSIEDLFNVAEKKFGKRGNKILMEDGSEVEELDALRENDRLFIFES</sequence>
<feature type="transmembrane region" description="Helical" evidence="13">
    <location>
        <begin position="258"/>
        <end position="281"/>
    </location>
</feature>
<comment type="similarity">
    <text evidence="2 13">Belongs to the potassium channel family. Plant (TC 1.A.1.4) subfamily.</text>
</comment>
<feature type="transmembrane region" description="Helical" evidence="13">
    <location>
        <begin position="154"/>
        <end position="174"/>
    </location>
</feature>
<evidence type="ECO:0000256" key="10">
    <source>
        <dbReference type="ARBA" id="ARBA00023065"/>
    </source>
</evidence>
<keyword evidence="9 13" id="KW-1133">Transmembrane helix</keyword>
<comment type="function">
    <text evidence="13">Potassium channel.</text>
</comment>
<dbReference type="PANTHER" id="PTHR45743">
    <property type="entry name" value="POTASSIUM CHANNEL AKT1"/>
    <property type="match status" value="1"/>
</dbReference>
<organism evidence="16 17">
    <name type="scientific">Populus tomentosa</name>
    <name type="common">Chinese white poplar</name>
    <dbReference type="NCBI Taxonomy" id="118781"/>
    <lineage>
        <taxon>Eukaryota</taxon>
        <taxon>Viridiplantae</taxon>
        <taxon>Streptophyta</taxon>
        <taxon>Embryophyta</taxon>
        <taxon>Tracheophyta</taxon>
        <taxon>Spermatophyta</taxon>
        <taxon>Magnoliopsida</taxon>
        <taxon>eudicotyledons</taxon>
        <taxon>Gunneridae</taxon>
        <taxon>Pentapetalae</taxon>
        <taxon>rosids</taxon>
        <taxon>fabids</taxon>
        <taxon>Malpighiales</taxon>
        <taxon>Salicaceae</taxon>
        <taxon>Saliceae</taxon>
        <taxon>Populus</taxon>
    </lineage>
</organism>
<evidence type="ECO:0000256" key="12">
    <source>
        <dbReference type="ARBA" id="ARBA00023303"/>
    </source>
</evidence>
<dbReference type="OrthoDB" id="426293at2759"/>
<keyword evidence="12 13" id="KW-0407">Ion channel</keyword>
<dbReference type="InterPro" id="IPR021789">
    <property type="entry name" value="KHA_dom"/>
</dbReference>
<keyword evidence="8 13" id="KW-0630">Potassium</keyword>
<evidence type="ECO:0000259" key="14">
    <source>
        <dbReference type="PROSITE" id="PS50042"/>
    </source>
</evidence>
<evidence type="ECO:0000256" key="13">
    <source>
        <dbReference type="RuleBase" id="RU369015"/>
    </source>
</evidence>
<dbReference type="Pfam" id="PF00520">
    <property type="entry name" value="Ion_trans"/>
    <property type="match status" value="1"/>
</dbReference>
<dbReference type="GO" id="GO:0034702">
    <property type="term" value="C:monoatomic ion channel complex"/>
    <property type="evidence" value="ECO:0007669"/>
    <property type="project" value="UniProtKB-KW"/>
</dbReference>
<dbReference type="EMBL" id="JAAWWB010000367">
    <property type="protein sequence ID" value="KAG6736974.1"/>
    <property type="molecule type" value="Genomic_DNA"/>
</dbReference>
<feature type="transmembrane region" description="Helical" evidence="13">
    <location>
        <begin position="302"/>
        <end position="323"/>
    </location>
</feature>
<dbReference type="AlphaFoldDB" id="A0A8X8C285"/>